<keyword evidence="1 2" id="KW-0193">Cuticle</keyword>
<dbReference type="PROSITE" id="PS00233">
    <property type="entry name" value="CHIT_BIND_RR_1"/>
    <property type="match status" value="1"/>
</dbReference>
<dbReference type="InterPro" id="IPR000618">
    <property type="entry name" value="Insect_cuticle"/>
</dbReference>
<feature type="signal peptide" evidence="3">
    <location>
        <begin position="1"/>
        <end position="31"/>
    </location>
</feature>
<evidence type="ECO:0000256" key="3">
    <source>
        <dbReference type="SAM" id="SignalP"/>
    </source>
</evidence>
<sequence length="327" mass="33741">MIPSGATTAALSDAKVVVSALLGVSAALSWGNPIATPYAAGWNSWNGAAWDGAAWNGAAWNGAAWNGAAWNGAPLTRAAALPYAAPWSGIGLAQPYAAGIGLARPLTYAAAAPAVTSSQYQAQDELGQYQYGYSGPLSSKTETMNALGATAGSYSYLDANGIKQTVNYVADAAGFRVKATNLPVAPELRLAAPVHTLVGPAPVDDTAEVKAAKAEFRMLYNEAAAAAEAAPDARRRRRSMEPMMPEDTAEVKAAKAVHAQLYNAEVLRNSGVPVATPVLLDTPAVMAEKARHAALYNQAALRAAAAPDYGPVAYAGYGLGLRSGLFY</sequence>
<accession>A0A6A4X1C6</accession>
<dbReference type="Proteomes" id="UP000440578">
    <property type="component" value="Unassembled WGS sequence"/>
</dbReference>
<reference evidence="4 5" key="1">
    <citation type="submission" date="2019-07" db="EMBL/GenBank/DDBJ databases">
        <title>Draft genome assembly of a fouling barnacle, Amphibalanus amphitrite (Darwin, 1854): The first reference genome for Thecostraca.</title>
        <authorList>
            <person name="Kim W."/>
        </authorList>
    </citation>
    <scope>NUCLEOTIDE SEQUENCE [LARGE SCALE GENOMIC DNA]</scope>
    <source>
        <strain evidence="4">SNU_AA5</strain>
        <tissue evidence="4">Soma without cirri and trophi</tissue>
    </source>
</reference>
<feature type="chain" id="PRO_5025473793" evidence="3">
    <location>
        <begin position="32"/>
        <end position="327"/>
    </location>
</feature>
<dbReference type="EMBL" id="VIIS01000476">
    <property type="protein sequence ID" value="KAF0308638.1"/>
    <property type="molecule type" value="Genomic_DNA"/>
</dbReference>
<dbReference type="GO" id="GO:0062129">
    <property type="term" value="C:chitin-based extracellular matrix"/>
    <property type="evidence" value="ECO:0007669"/>
    <property type="project" value="TreeGrafter"/>
</dbReference>
<dbReference type="PANTHER" id="PTHR10380:SF196">
    <property type="entry name" value="CUTICULAR PROTEIN 72EA"/>
    <property type="match status" value="1"/>
</dbReference>
<dbReference type="AlphaFoldDB" id="A0A6A4X1C6"/>
<dbReference type="InterPro" id="IPR050468">
    <property type="entry name" value="Cuticle_Struct_Prot"/>
</dbReference>
<protein>
    <submittedName>
        <fullName evidence="4">Cuticle protein 6</fullName>
    </submittedName>
</protein>
<dbReference type="InterPro" id="IPR031311">
    <property type="entry name" value="CHIT_BIND_RR_consensus"/>
</dbReference>
<evidence type="ECO:0000256" key="2">
    <source>
        <dbReference type="PROSITE-ProRule" id="PRU00497"/>
    </source>
</evidence>
<evidence type="ECO:0000313" key="5">
    <source>
        <dbReference type="Proteomes" id="UP000440578"/>
    </source>
</evidence>
<gene>
    <name evidence="4" type="primary">CUO6_9</name>
    <name evidence="4" type="ORF">FJT64_020179</name>
</gene>
<comment type="caution">
    <text evidence="4">The sequence shown here is derived from an EMBL/GenBank/DDBJ whole genome shotgun (WGS) entry which is preliminary data.</text>
</comment>
<dbReference type="PANTHER" id="PTHR10380">
    <property type="entry name" value="CUTICLE PROTEIN"/>
    <property type="match status" value="1"/>
</dbReference>
<dbReference type="OrthoDB" id="6369167at2759"/>
<evidence type="ECO:0000313" key="4">
    <source>
        <dbReference type="EMBL" id="KAF0308638.1"/>
    </source>
</evidence>
<dbReference type="Pfam" id="PF00379">
    <property type="entry name" value="Chitin_bind_4"/>
    <property type="match status" value="1"/>
</dbReference>
<evidence type="ECO:0000256" key="1">
    <source>
        <dbReference type="ARBA" id="ARBA00022460"/>
    </source>
</evidence>
<dbReference type="PROSITE" id="PS51155">
    <property type="entry name" value="CHIT_BIND_RR_2"/>
    <property type="match status" value="1"/>
</dbReference>
<name>A0A6A4X1C6_AMPAM</name>
<keyword evidence="5" id="KW-1185">Reference proteome</keyword>
<organism evidence="4 5">
    <name type="scientific">Amphibalanus amphitrite</name>
    <name type="common">Striped barnacle</name>
    <name type="synonym">Balanus amphitrite</name>
    <dbReference type="NCBI Taxonomy" id="1232801"/>
    <lineage>
        <taxon>Eukaryota</taxon>
        <taxon>Metazoa</taxon>
        <taxon>Ecdysozoa</taxon>
        <taxon>Arthropoda</taxon>
        <taxon>Crustacea</taxon>
        <taxon>Multicrustacea</taxon>
        <taxon>Cirripedia</taxon>
        <taxon>Thoracica</taxon>
        <taxon>Thoracicalcarea</taxon>
        <taxon>Balanomorpha</taxon>
        <taxon>Balanoidea</taxon>
        <taxon>Balanidae</taxon>
        <taxon>Amphibalaninae</taxon>
        <taxon>Amphibalanus</taxon>
    </lineage>
</organism>
<keyword evidence="3" id="KW-0732">Signal</keyword>
<proteinExistence type="predicted"/>
<dbReference type="GO" id="GO:0008010">
    <property type="term" value="F:structural constituent of chitin-based larval cuticle"/>
    <property type="evidence" value="ECO:0007669"/>
    <property type="project" value="TreeGrafter"/>
</dbReference>